<evidence type="ECO:0000313" key="1">
    <source>
        <dbReference type="EMBL" id="VDN53363.1"/>
    </source>
</evidence>
<proteinExistence type="predicted"/>
<dbReference type="Proteomes" id="UP000274756">
    <property type="component" value="Unassembled WGS sequence"/>
</dbReference>
<dbReference type="WBParaSite" id="DME_0000972001-mRNA-1">
    <property type="protein sequence ID" value="DME_0000972001-mRNA-1"/>
    <property type="gene ID" value="DME_0000972001"/>
</dbReference>
<evidence type="ECO:0000313" key="3">
    <source>
        <dbReference type="Proteomes" id="UP000274756"/>
    </source>
</evidence>
<evidence type="ECO:0000313" key="2">
    <source>
        <dbReference type="Proteomes" id="UP000038040"/>
    </source>
</evidence>
<dbReference type="AlphaFoldDB" id="A0A0N4UP52"/>
<reference evidence="4" key="1">
    <citation type="submission" date="2017-02" db="UniProtKB">
        <authorList>
            <consortium name="WormBaseParasite"/>
        </authorList>
    </citation>
    <scope>IDENTIFICATION</scope>
</reference>
<reference evidence="1 3" key="2">
    <citation type="submission" date="2018-11" db="EMBL/GenBank/DDBJ databases">
        <authorList>
            <consortium name="Pathogen Informatics"/>
        </authorList>
    </citation>
    <scope>NUCLEOTIDE SEQUENCE [LARGE SCALE GENOMIC DNA]</scope>
</reference>
<dbReference type="Proteomes" id="UP000038040">
    <property type="component" value="Unplaced"/>
</dbReference>
<sequence>MFYLKKEKTFDEFHKNISLFARETRRIDVSRRTTTTTPTATTTTTMRLMGCMIGHSTIGDEEREQRKVPLFLSIPFCHFYQWKERIKLFAANVMIGTVIVRVNIG</sequence>
<evidence type="ECO:0000313" key="4">
    <source>
        <dbReference type="WBParaSite" id="DME_0000972001-mRNA-1"/>
    </source>
</evidence>
<dbReference type="EMBL" id="UYYG01000124">
    <property type="protein sequence ID" value="VDN53363.1"/>
    <property type="molecule type" value="Genomic_DNA"/>
</dbReference>
<protein>
    <submittedName>
        <fullName evidence="1 4">Uncharacterized protein</fullName>
    </submittedName>
</protein>
<organism evidence="2 4">
    <name type="scientific">Dracunculus medinensis</name>
    <name type="common">Guinea worm</name>
    <dbReference type="NCBI Taxonomy" id="318479"/>
    <lineage>
        <taxon>Eukaryota</taxon>
        <taxon>Metazoa</taxon>
        <taxon>Ecdysozoa</taxon>
        <taxon>Nematoda</taxon>
        <taxon>Chromadorea</taxon>
        <taxon>Rhabditida</taxon>
        <taxon>Spirurina</taxon>
        <taxon>Dracunculoidea</taxon>
        <taxon>Dracunculidae</taxon>
        <taxon>Dracunculus</taxon>
    </lineage>
</organism>
<accession>A0A0N4UP52</accession>
<name>A0A0N4UP52_DRAME</name>
<keyword evidence="3" id="KW-1185">Reference proteome</keyword>
<gene>
    <name evidence="1" type="ORF">DME_LOCUS3336</name>
</gene>